<proteinExistence type="predicted"/>
<organism evidence="2 3">
    <name type="scientific">Stylosanthes scabra</name>
    <dbReference type="NCBI Taxonomy" id="79078"/>
    <lineage>
        <taxon>Eukaryota</taxon>
        <taxon>Viridiplantae</taxon>
        <taxon>Streptophyta</taxon>
        <taxon>Embryophyta</taxon>
        <taxon>Tracheophyta</taxon>
        <taxon>Spermatophyta</taxon>
        <taxon>Magnoliopsida</taxon>
        <taxon>eudicotyledons</taxon>
        <taxon>Gunneridae</taxon>
        <taxon>Pentapetalae</taxon>
        <taxon>rosids</taxon>
        <taxon>fabids</taxon>
        <taxon>Fabales</taxon>
        <taxon>Fabaceae</taxon>
        <taxon>Papilionoideae</taxon>
        <taxon>50 kb inversion clade</taxon>
        <taxon>dalbergioids sensu lato</taxon>
        <taxon>Dalbergieae</taxon>
        <taxon>Pterocarpus clade</taxon>
        <taxon>Stylosanthes</taxon>
    </lineage>
</organism>
<dbReference type="EMBL" id="JASCZI010034595">
    <property type="protein sequence ID" value="MED6129336.1"/>
    <property type="molecule type" value="Genomic_DNA"/>
</dbReference>
<feature type="region of interest" description="Disordered" evidence="1">
    <location>
        <begin position="136"/>
        <end position="195"/>
    </location>
</feature>
<name>A0ABU6RYU2_9FABA</name>
<keyword evidence="3" id="KW-1185">Reference proteome</keyword>
<feature type="region of interest" description="Disordered" evidence="1">
    <location>
        <begin position="1"/>
        <end position="39"/>
    </location>
</feature>
<feature type="compositionally biased region" description="Basic and acidic residues" evidence="1">
    <location>
        <begin position="143"/>
        <end position="159"/>
    </location>
</feature>
<feature type="non-terminal residue" evidence="2">
    <location>
        <position position="1"/>
    </location>
</feature>
<comment type="caution">
    <text evidence="2">The sequence shown here is derived from an EMBL/GenBank/DDBJ whole genome shotgun (WGS) entry which is preliminary data.</text>
</comment>
<gene>
    <name evidence="2" type="ORF">PIB30_106949</name>
</gene>
<sequence length="195" mass="22384">VNPRGECKAVTLRSGRTLEEDKARELNKQKAEEESKGKVHNEKMVINGFEAMQHSEDEEAEECMKTDIIEELIKKVQQDEEMQKIKAANERYNVLKNTNQEFVLQQIQSIVQENKLDEVQADSATHMQPLVEEIQLRKNTVQPHEDNNMQQKTEKERQQDNLLQQNIQEGLAEKQGGSAAENKVCNLEGKTIKDA</sequence>
<evidence type="ECO:0000313" key="2">
    <source>
        <dbReference type="EMBL" id="MED6129336.1"/>
    </source>
</evidence>
<feature type="compositionally biased region" description="Basic and acidic residues" evidence="1">
    <location>
        <begin position="16"/>
        <end position="39"/>
    </location>
</feature>
<protein>
    <submittedName>
        <fullName evidence="2">Uncharacterized protein</fullName>
    </submittedName>
</protein>
<dbReference type="Proteomes" id="UP001341840">
    <property type="component" value="Unassembled WGS sequence"/>
</dbReference>
<reference evidence="2 3" key="1">
    <citation type="journal article" date="2023" name="Plants (Basel)">
        <title>Bridging the Gap: Combining Genomics and Transcriptomics Approaches to Understand Stylosanthes scabra, an Orphan Legume from the Brazilian Caatinga.</title>
        <authorList>
            <person name="Ferreira-Neto J.R.C."/>
            <person name="da Silva M.D."/>
            <person name="Binneck E."/>
            <person name="de Melo N.F."/>
            <person name="da Silva R.H."/>
            <person name="de Melo A.L.T.M."/>
            <person name="Pandolfi V."/>
            <person name="Bustamante F.O."/>
            <person name="Brasileiro-Vidal A.C."/>
            <person name="Benko-Iseppon A.M."/>
        </authorList>
    </citation>
    <scope>NUCLEOTIDE SEQUENCE [LARGE SCALE GENOMIC DNA]</scope>
    <source>
        <tissue evidence="2">Leaves</tissue>
    </source>
</reference>
<accession>A0ABU6RYU2</accession>
<evidence type="ECO:0000313" key="3">
    <source>
        <dbReference type="Proteomes" id="UP001341840"/>
    </source>
</evidence>
<evidence type="ECO:0000256" key="1">
    <source>
        <dbReference type="SAM" id="MobiDB-lite"/>
    </source>
</evidence>